<sequence>MKNLILKRLFIVVCITTIIASCSQDDNTNEPLFVDGSVPEQVSNITVINEAGKSTVKYSLPKDKNLLYIKATYTIDNGTKMEVKSSYYKNSLILDGFAGAGEREVELVSVSRSEIESEPVKITINPEESPIFDVFKSLKIGPDFGGLFVEADNPKRKELAILVMQKDDNGDWVTTGNSIYTSTNDIFRTVRGLDTINYDFALTIRDRFLNTTDTLFQTIKPIYETEIPRSQYAGYPLPGDAPTNDFGFGLDRMFDNNFIGWPRIYITDAAPPAPHSFTIDLGAEVKISRVKIWDYPQGTAAGYFYYWQFNMRKFEIWGSNNPNPDGTYDSWNKLGDYEVIKPSGLPLTQQSAEDLEFAQDGFNWPIPITAPKYRYIRIKNLENWSGGGRLAIAEMRVYGDPR</sequence>
<dbReference type="OrthoDB" id="1312186at2"/>
<organism evidence="4 5">
    <name type="scientific">Polaribacter aestuariivivens</name>
    <dbReference type="NCBI Taxonomy" id="2304626"/>
    <lineage>
        <taxon>Bacteria</taxon>
        <taxon>Pseudomonadati</taxon>
        <taxon>Bacteroidota</taxon>
        <taxon>Flavobacteriia</taxon>
        <taxon>Flavobacteriales</taxon>
        <taxon>Flavobacteriaceae</taxon>
    </lineage>
</organism>
<comment type="caution">
    <text evidence="4">The sequence shown here is derived from an EMBL/GenBank/DDBJ whole genome shotgun (WGS) entry which is preliminary data.</text>
</comment>
<gene>
    <name evidence="4" type="ORF">FDT66_07540</name>
</gene>
<dbReference type="InterPro" id="IPR032164">
    <property type="entry name" value="DUF5000"/>
</dbReference>
<accession>A0A5S3N5Y4</accession>
<dbReference type="Proteomes" id="UP000307140">
    <property type="component" value="Unassembled WGS sequence"/>
</dbReference>
<evidence type="ECO:0000313" key="5">
    <source>
        <dbReference type="Proteomes" id="UP000307140"/>
    </source>
</evidence>
<evidence type="ECO:0000259" key="3">
    <source>
        <dbReference type="Pfam" id="PF17166"/>
    </source>
</evidence>
<reference evidence="4 5" key="1">
    <citation type="submission" date="2019-05" db="EMBL/GenBank/DDBJ databases">
        <title>Polaribacter aestuariivivens sp. nov., isolated from a tidal flat.</title>
        <authorList>
            <person name="Yoon J.-H."/>
        </authorList>
    </citation>
    <scope>NUCLEOTIDE SEQUENCE [LARGE SCALE GENOMIC DNA]</scope>
    <source>
        <strain evidence="4 5">DBTF-3</strain>
    </source>
</reference>
<dbReference type="RefSeq" id="WP_138535557.1">
    <property type="nucleotide sequence ID" value="NZ_VANR01000003.1"/>
</dbReference>
<dbReference type="Pfam" id="PF16323">
    <property type="entry name" value="DUF4959"/>
    <property type="match status" value="1"/>
</dbReference>
<protein>
    <submittedName>
        <fullName evidence="4">DUF4959 domain-containing protein</fullName>
    </submittedName>
</protein>
<dbReference type="Gene3D" id="2.60.120.260">
    <property type="entry name" value="Galactose-binding domain-like"/>
    <property type="match status" value="1"/>
</dbReference>
<name>A0A5S3N5Y4_9FLAO</name>
<feature type="domain" description="DUF5000" evidence="2">
    <location>
        <begin position="255"/>
        <end position="399"/>
    </location>
</feature>
<evidence type="ECO:0000313" key="4">
    <source>
        <dbReference type="EMBL" id="TMM30607.1"/>
    </source>
</evidence>
<dbReference type="InterPro" id="IPR008979">
    <property type="entry name" value="Galactose-bd-like_sf"/>
</dbReference>
<dbReference type="PROSITE" id="PS51257">
    <property type="entry name" value="PROKAR_LIPOPROTEIN"/>
    <property type="match status" value="1"/>
</dbReference>
<feature type="domain" description="DUF5126" evidence="3">
    <location>
        <begin position="128"/>
        <end position="229"/>
    </location>
</feature>
<dbReference type="InterPro" id="IPR032527">
    <property type="entry name" value="DUF4959"/>
</dbReference>
<dbReference type="AlphaFoldDB" id="A0A5S3N5Y4"/>
<dbReference type="SUPFAM" id="SSF49785">
    <property type="entry name" value="Galactose-binding domain-like"/>
    <property type="match status" value="1"/>
</dbReference>
<dbReference type="InterPro" id="IPR033431">
    <property type="entry name" value="DUF5126"/>
</dbReference>
<dbReference type="Pfam" id="PF16391">
    <property type="entry name" value="DUF5000"/>
    <property type="match status" value="1"/>
</dbReference>
<evidence type="ECO:0000259" key="2">
    <source>
        <dbReference type="Pfam" id="PF16391"/>
    </source>
</evidence>
<evidence type="ECO:0000259" key="1">
    <source>
        <dbReference type="Pfam" id="PF16323"/>
    </source>
</evidence>
<dbReference type="Pfam" id="PF17166">
    <property type="entry name" value="DUF5126"/>
    <property type="match status" value="1"/>
</dbReference>
<feature type="domain" description="DUF4959" evidence="1">
    <location>
        <begin position="20"/>
        <end position="126"/>
    </location>
</feature>
<proteinExistence type="predicted"/>
<keyword evidence="5" id="KW-1185">Reference proteome</keyword>
<dbReference type="EMBL" id="VANR01000003">
    <property type="protein sequence ID" value="TMM30607.1"/>
    <property type="molecule type" value="Genomic_DNA"/>
</dbReference>